<evidence type="ECO:0000256" key="4">
    <source>
        <dbReference type="ARBA" id="ARBA00023136"/>
    </source>
</evidence>
<gene>
    <name evidence="9" type="ORF">CAMP_LOCUS11470</name>
</gene>
<organism evidence="9 10">
    <name type="scientific">Caenorhabditis angaria</name>
    <dbReference type="NCBI Taxonomy" id="860376"/>
    <lineage>
        <taxon>Eukaryota</taxon>
        <taxon>Metazoa</taxon>
        <taxon>Ecdysozoa</taxon>
        <taxon>Nematoda</taxon>
        <taxon>Chromadorea</taxon>
        <taxon>Rhabditida</taxon>
        <taxon>Rhabditina</taxon>
        <taxon>Rhabditomorpha</taxon>
        <taxon>Rhabditoidea</taxon>
        <taxon>Rhabditidae</taxon>
        <taxon>Peloderinae</taxon>
        <taxon>Caenorhabditis</taxon>
    </lineage>
</organism>
<evidence type="ECO:0000256" key="5">
    <source>
        <dbReference type="RuleBase" id="RU000688"/>
    </source>
</evidence>
<dbReference type="InterPro" id="IPR019427">
    <property type="entry name" value="7TM_GPCR_serpentine_rcpt_Srw"/>
</dbReference>
<dbReference type="Proteomes" id="UP001152747">
    <property type="component" value="Unassembled WGS sequence"/>
</dbReference>
<dbReference type="PROSITE" id="PS00237">
    <property type="entry name" value="G_PROTEIN_RECEP_F1_1"/>
    <property type="match status" value="1"/>
</dbReference>
<feature type="transmembrane region" description="Helical" evidence="7">
    <location>
        <begin position="301"/>
        <end position="320"/>
    </location>
</feature>
<proteinExistence type="inferred from homology"/>
<feature type="transmembrane region" description="Helical" evidence="7">
    <location>
        <begin position="441"/>
        <end position="461"/>
    </location>
</feature>
<sequence>MKSNDFRRKPLKIRMRNFSLEDEKYWIQPSRCCSVDMSSREMINKLNEMEQEEKLFITYDVIERNPKFATVGGSIFEFINLTLKPVLKCHLSQIKDIAMLHLITSAFFKRSDLLEIWSECEHPMFAGLLVVYISNRMRKLFLEQHEPVLAEAFEKIQDAFDDECTSLLDQCFHSSERDTRAILDTNYHLFIHSDGCPASGEDMELMDLAARAKAKNFLAHPACQREIDFRWQPGFKLGQLSFCLFFLFPPLFFLRGRQRIKKREIKTMVLNLNQDGYMMAVTRSTFLIRVYNFYTSPNSKYVIHTLFRMFYVGFYAYVLMTMTRKTMVMNELHEFWDEMIIFVWQCAYLTEMAVLVYKNGFHPWAQNNTADLYRNYLVALTLIAWSVAVISPPSWPIRAFAIIAADLFFYFSFVFATLRLMKIANVDAFFGSIVLMIKKMIPIMVKFMFVFMVFWFTYAVCHISLAGHLKSTPNITDVVWPWLIFSSGAFEIFGEADDEDKLGQVQKCTNAPLNWDVLTDSSVQCWFKTSMIPIFLFCYMLISSVLLVNLVTALLSKKYDDIDKVSHIYWKYKLYSRLIEYEEKLWIPAPLSLIFYSLKLSTRFATKVPIFRIFARIIIRILKCFEGHNYAKDRREERKTEAKFRNDLEYDEDMPTDVDRKGVELVKKQMELMEATRKRQKFETATIRQRFEDILSEFENNFDDRERLSGRKICKLIFFALHNSSRKITEYSHFFQRNFMACLKKELLLFFKDPLSRFLWQYIFPIQFILGVLGNSLILWVLASDEVPNIASDMLAAVSFCDLSFLFIMLPHFLSSFDTFAYDSGFRYFYFNVKVHLEALANWMSAAAIWLILAVSIERYLIIRSPLRAKLYWKRARMVIVLSTIFVTTGLLTMYHYFEFDCVITEFCNGTQLYHYCSYSGERHAATYKKDVYVTPSEIEKWILMFSMFANAVFVVCLPIVFVIILNILMIQQLHKNWTSPRIESLRGTINRTQSRQRQRVTVTVIAIGLCFSLTQGPSAFIVLINRFELSETHFLYTNITNSLVITGKTINFILFCLSSTHFRRKCFVLIYRKFPKLFENEFGQNLLDHQRCNSVDRSASLRTLRTSTSNNPAPQPLLSSESPESCAKCSTTRKKPTRSISETSRPPNYRNRQDSQISDG</sequence>
<keyword evidence="5" id="KW-0807">Transducer</keyword>
<feature type="region of interest" description="Disordered" evidence="6">
    <location>
        <begin position="1105"/>
        <end position="1161"/>
    </location>
</feature>
<evidence type="ECO:0000256" key="2">
    <source>
        <dbReference type="ARBA" id="ARBA00022692"/>
    </source>
</evidence>
<keyword evidence="3 7" id="KW-1133">Transmembrane helix</keyword>
<name>A0A9P1IN71_9PELO</name>
<feature type="transmembrane region" description="Helical" evidence="7">
    <location>
        <begin position="373"/>
        <end position="392"/>
    </location>
</feature>
<dbReference type="CDD" id="cd14978">
    <property type="entry name" value="7tmA_FMRFamide_R-like"/>
    <property type="match status" value="1"/>
</dbReference>
<feature type="transmembrane region" description="Helical" evidence="7">
    <location>
        <begin position="1037"/>
        <end position="1058"/>
    </location>
</feature>
<evidence type="ECO:0000313" key="9">
    <source>
        <dbReference type="EMBL" id="CAI5448833.1"/>
    </source>
</evidence>
<comment type="caution">
    <text evidence="9">The sequence shown here is derived from an EMBL/GenBank/DDBJ whole genome shotgun (WGS) entry which is preliminary data.</text>
</comment>
<keyword evidence="5" id="KW-0297">G-protein coupled receptor</keyword>
<keyword evidence="4 7" id="KW-0472">Membrane</keyword>
<comment type="similarity">
    <text evidence="5">Belongs to the G-protein coupled receptor 1 family.</text>
</comment>
<evidence type="ECO:0000256" key="7">
    <source>
        <dbReference type="SAM" id="Phobius"/>
    </source>
</evidence>
<dbReference type="EMBL" id="CANHGI010000004">
    <property type="protein sequence ID" value="CAI5448833.1"/>
    <property type="molecule type" value="Genomic_DNA"/>
</dbReference>
<feature type="transmembrane region" description="Helical" evidence="7">
    <location>
        <begin position="878"/>
        <end position="898"/>
    </location>
</feature>
<dbReference type="PANTHER" id="PTHR46895">
    <property type="entry name" value="PROTEIN CBG20548-RELATED"/>
    <property type="match status" value="1"/>
</dbReference>
<evidence type="ECO:0000256" key="1">
    <source>
        <dbReference type="ARBA" id="ARBA00004370"/>
    </source>
</evidence>
<feature type="transmembrane region" description="Helical" evidence="7">
    <location>
        <begin position="794"/>
        <end position="815"/>
    </location>
</feature>
<reference evidence="9" key="1">
    <citation type="submission" date="2022-11" db="EMBL/GenBank/DDBJ databases">
        <authorList>
            <person name="Kikuchi T."/>
        </authorList>
    </citation>
    <scope>NUCLEOTIDE SEQUENCE</scope>
    <source>
        <strain evidence="9">PS1010</strain>
    </source>
</reference>
<dbReference type="OrthoDB" id="5796027at2759"/>
<dbReference type="InterPro" id="IPR017452">
    <property type="entry name" value="GPCR_Rhodpsn_7TM"/>
</dbReference>
<protein>
    <recommendedName>
        <fullName evidence="8">G-protein coupled receptors family 1 profile domain-containing protein</fullName>
    </recommendedName>
</protein>
<feature type="transmembrane region" description="Helical" evidence="7">
    <location>
        <begin position="276"/>
        <end position="295"/>
    </location>
</feature>
<feature type="transmembrane region" description="Helical" evidence="7">
    <location>
        <begin position="1001"/>
        <end position="1025"/>
    </location>
</feature>
<dbReference type="PROSITE" id="PS50262">
    <property type="entry name" value="G_PROTEIN_RECEP_F1_2"/>
    <property type="match status" value="1"/>
</dbReference>
<dbReference type="PRINTS" id="PR00237">
    <property type="entry name" value="GPCRRHODOPSN"/>
</dbReference>
<evidence type="ECO:0000259" key="8">
    <source>
        <dbReference type="PROSITE" id="PS50262"/>
    </source>
</evidence>
<feature type="transmembrane region" description="Helical" evidence="7">
    <location>
        <begin position="835"/>
        <end position="857"/>
    </location>
</feature>
<feature type="transmembrane region" description="Helical" evidence="7">
    <location>
        <begin position="341"/>
        <end position="361"/>
    </location>
</feature>
<dbReference type="GO" id="GO:0016020">
    <property type="term" value="C:membrane"/>
    <property type="evidence" value="ECO:0007669"/>
    <property type="project" value="UniProtKB-SubCell"/>
</dbReference>
<feature type="transmembrane region" description="Helical" evidence="7">
    <location>
        <begin position="399"/>
        <end position="421"/>
    </location>
</feature>
<feature type="transmembrane region" description="Helical" evidence="7">
    <location>
        <begin position="237"/>
        <end position="255"/>
    </location>
</feature>
<dbReference type="GO" id="GO:0008528">
    <property type="term" value="F:G protein-coupled peptide receptor activity"/>
    <property type="evidence" value="ECO:0007669"/>
    <property type="project" value="InterPro"/>
</dbReference>
<feature type="transmembrane region" description="Helical" evidence="7">
    <location>
        <begin position="942"/>
        <end position="969"/>
    </location>
</feature>
<keyword evidence="2 5" id="KW-0812">Transmembrane</keyword>
<dbReference type="Pfam" id="PF10324">
    <property type="entry name" value="7TM_GPCR_Srw"/>
    <property type="match status" value="1"/>
</dbReference>
<keyword evidence="5" id="KW-0675">Receptor</keyword>
<dbReference type="AlphaFoldDB" id="A0A9P1IN71"/>
<accession>A0A9P1IN71</accession>
<dbReference type="SUPFAM" id="SSF81321">
    <property type="entry name" value="Family A G protein-coupled receptor-like"/>
    <property type="match status" value="1"/>
</dbReference>
<evidence type="ECO:0000256" key="6">
    <source>
        <dbReference type="SAM" id="MobiDB-lite"/>
    </source>
</evidence>
<keyword evidence="10" id="KW-1185">Reference proteome</keyword>
<feature type="transmembrane region" description="Helical" evidence="7">
    <location>
        <begin position="534"/>
        <end position="555"/>
    </location>
</feature>
<dbReference type="PANTHER" id="PTHR46895:SF6">
    <property type="entry name" value="G-PROTEIN COUPLED RECEPTORS FAMILY 1 PROFILE DOMAIN-CONTAINING PROTEIN"/>
    <property type="match status" value="1"/>
</dbReference>
<feature type="transmembrane region" description="Helical" evidence="7">
    <location>
        <begin position="759"/>
        <end position="782"/>
    </location>
</feature>
<evidence type="ECO:0000256" key="3">
    <source>
        <dbReference type="ARBA" id="ARBA00022989"/>
    </source>
</evidence>
<feature type="domain" description="G-protein coupled receptors family 1 profile" evidence="8">
    <location>
        <begin position="774"/>
        <end position="1056"/>
    </location>
</feature>
<comment type="subcellular location">
    <subcellularLocation>
        <location evidence="1">Membrane</location>
    </subcellularLocation>
</comment>
<dbReference type="Gene3D" id="1.20.1070.10">
    <property type="entry name" value="Rhodopsin 7-helix transmembrane proteins"/>
    <property type="match status" value="1"/>
</dbReference>
<dbReference type="InterPro" id="IPR000276">
    <property type="entry name" value="GPCR_Rhodpsn"/>
</dbReference>
<feature type="compositionally biased region" description="Low complexity" evidence="6">
    <location>
        <begin position="1117"/>
        <end position="1126"/>
    </location>
</feature>
<evidence type="ECO:0000313" key="10">
    <source>
        <dbReference type="Proteomes" id="UP001152747"/>
    </source>
</evidence>